<keyword evidence="1" id="KW-0808">Transferase</keyword>
<evidence type="ECO:0000256" key="2">
    <source>
        <dbReference type="ARBA" id="ARBA00023315"/>
    </source>
</evidence>
<dbReference type="PANTHER" id="PTHR43877:SF2">
    <property type="entry name" value="AMINOALKYLPHOSPHONATE N-ACETYLTRANSFERASE-RELATED"/>
    <property type="match status" value="1"/>
</dbReference>
<dbReference type="InterPro" id="IPR050832">
    <property type="entry name" value="Bact_Acetyltransf"/>
</dbReference>
<dbReference type="Gene3D" id="3.40.630.30">
    <property type="match status" value="1"/>
</dbReference>
<comment type="caution">
    <text evidence="3">The sequence shown here is derived from an EMBL/GenBank/DDBJ whole genome shotgun (WGS) entry which is preliminary data.</text>
</comment>
<reference evidence="3 4" key="1">
    <citation type="submission" date="2016-07" db="EMBL/GenBank/DDBJ databases">
        <title>Draft genome sequence of Prauserella muralis DSM 45305, isolated from a mould-covered wall in an indoor environment.</title>
        <authorList>
            <person name="Ruckert C."/>
            <person name="Albersmeier A."/>
            <person name="Jiang C.-L."/>
            <person name="Jiang Y."/>
            <person name="Kalinowski J."/>
            <person name="Schneider O."/>
            <person name="Winkler A."/>
            <person name="Zotchev S.B."/>
        </authorList>
    </citation>
    <scope>NUCLEOTIDE SEQUENCE [LARGE SCALE GENOMIC DNA]</scope>
    <source>
        <strain evidence="3 4">DSM 45305</strain>
    </source>
</reference>
<evidence type="ECO:0000313" key="4">
    <source>
        <dbReference type="Proteomes" id="UP000249915"/>
    </source>
</evidence>
<accession>A0A2V4AND7</accession>
<evidence type="ECO:0000256" key="1">
    <source>
        <dbReference type="ARBA" id="ARBA00022679"/>
    </source>
</evidence>
<dbReference type="Pfam" id="PF00583">
    <property type="entry name" value="Acetyltransf_1"/>
    <property type="match status" value="1"/>
</dbReference>
<evidence type="ECO:0000313" key="3">
    <source>
        <dbReference type="EMBL" id="PXY22220.1"/>
    </source>
</evidence>
<dbReference type="PROSITE" id="PS51186">
    <property type="entry name" value="GNAT"/>
    <property type="match status" value="1"/>
</dbReference>
<proteinExistence type="predicted"/>
<dbReference type="EMBL" id="MASW01000005">
    <property type="protein sequence ID" value="PXY22220.1"/>
    <property type="molecule type" value="Genomic_DNA"/>
</dbReference>
<gene>
    <name evidence="3" type="ORF">BAY60_20245</name>
</gene>
<name>A0A2V4AND7_9PSEU</name>
<dbReference type="RefSeq" id="WP_112282822.1">
    <property type="nucleotide sequence ID" value="NZ_MASW01000005.1"/>
</dbReference>
<dbReference type="GO" id="GO:0016747">
    <property type="term" value="F:acyltransferase activity, transferring groups other than amino-acyl groups"/>
    <property type="evidence" value="ECO:0007669"/>
    <property type="project" value="InterPro"/>
</dbReference>
<organism evidence="3 4">
    <name type="scientific">Prauserella muralis</name>
    <dbReference type="NCBI Taxonomy" id="588067"/>
    <lineage>
        <taxon>Bacteria</taxon>
        <taxon>Bacillati</taxon>
        <taxon>Actinomycetota</taxon>
        <taxon>Actinomycetes</taxon>
        <taxon>Pseudonocardiales</taxon>
        <taxon>Pseudonocardiaceae</taxon>
        <taxon>Prauserella</taxon>
    </lineage>
</organism>
<dbReference type="PANTHER" id="PTHR43877">
    <property type="entry name" value="AMINOALKYLPHOSPHONATE N-ACETYLTRANSFERASE-RELATED-RELATED"/>
    <property type="match status" value="1"/>
</dbReference>
<dbReference type="InterPro" id="IPR016181">
    <property type="entry name" value="Acyl_CoA_acyltransferase"/>
</dbReference>
<dbReference type="OrthoDB" id="273614at2"/>
<dbReference type="CDD" id="cd04301">
    <property type="entry name" value="NAT_SF"/>
    <property type="match status" value="1"/>
</dbReference>
<dbReference type="Proteomes" id="UP000249915">
    <property type="component" value="Unassembled WGS sequence"/>
</dbReference>
<dbReference type="InterPro" id="IPR000182">
    <property type="entry name" value="GNAT_dom"/>
</dbReference>
<dbReference type="AlphaFoldDB" id="A0A2V4AND7"/>
<sequence>MTGHPAVTIAETPPSAPEARRVLRDYVSDVAGRYHGRPATAEEVDAALRDEPSDDLVPPDGLLLLAREHGAVLGCAGLRLIPGGIGELTRVFVHHAARGRGIASALLRELEARARARGVHTLRLDTRSDLVEARALYLRHGYTEIEPYTEGPYVDHCYAKRLTTGGTGARHPAALISGSASGTSPMRDRGGRGIVEA</sequence>
<keyword evidence="2" id="KW-0012">Acyltransferase</keyword>
<dbReference type="SUPFAM" id="SSF55729">
    <property type="entry name" value="Acyl-CoA N-acyltransferases (Nat)"/>
    <property type="match status" value="1"/>
</dbReference>
<protein>
    <submittedName>
        <fullName evidence="3">Uncharacterized protein</fullName>
    </submittedName>
</protein>
<keyword evidence="4" id="KW-1185">Reference proteome</keyword>